<evidence type="ECO:0000256" key="1">
    <source>
        <dbReference type="ARBA" id="ARBA00005820"/>
    </source>
</evidence>
<name>A0A5B2XJQ1_9PSEU</name>
<evidence type="ECO:0000256" key="7">
    <source>
        <dbReference type="SAM" id="MobiDB-lite"/>
    </source>
</evidence>
<evidence type="ECO:0000256" key="3">
    <source>
        <dbReference type="ARBA" id="ARBA00023125"/>
    </source>
</evidence>
<protein>
    <submittedName>
        <fullName evidence="9">Tetratricopeptide repeat protein</fullName>
    </submittedName>
</protein>
<comment type="caution">
    <text evidence="9">The sequence shown here is derived from an EMBL/GenBank/DDBJ whole genome shotgun (WGS) entry which is preliminary data.</text>
</comment>
<dbReference type="EMBL" id="VUOB01000017">
    <property type="protein sequence ID" value="KAA2263384.1"/>
    <property type="molecule type" value="Genomic_DNA"/>
</dbReference>
<dbReference type="SMART" id="SM00862">
    <property type="entry name" value="Trans_reg_C"/>
    <property type="match status" value="1"/>
</dbReference>
<organism evidence="9 10">
    <name type="scientific">Solihabitans fulvus</name>
    <dbReference type="NCBI Taxonomy" id="1892852"/>
    <lineage>
        <taxon>Bacteria</taxon>
        <taxon>Bacillati</taxon>
        <taxon>Actinomycetota</taxon>
        <taxon>Actinomycetes</taxon>
        <taxon>Pseudonocardiales</taxon>
        <taxon>Pseudonocardiaceae</taxon>
        <taxon>Solihabitans</taxon>
    </lineage>
</organism>
<dbReference type="Gene3D" id="3.40.50.300">
    <property type="entry name" value="P-loop containing nucleotide triphosphate hydrolases"/>
    <property type="match status" value="1"/>
</dbReference>
<evidence type="ECO:0000259" key="8">
    <source>
        <dbReference type="PROSITE" id="PS51755"/>
    </source>
</evidence>
<evidence type="ECO:0000313" key="10">
    <source>
        <dbReference type="Proteomes" id="UP000323454"/>
    </source>
</evidence>
<dbReference type="Pfam" id="PF03704">
    <property type="entry name" value="BTAD"/>
    <property type="match status" value="1"/>
</dbReference>
<dbReference type="InterPro" id="IPR027417">
    <property type="entry name" value="P-loop_NTPase"/>
</dbReference>
<evidence type="ECO:0000256" key="4">
    <source>
        <dbReference type="ARBA" id="ARBA00023163"/>
    </source>
</evidence>
<dbReference type="SMART" id="SM01043">
    <property type="entry name" value="BTAD"/>
    <property type="match status" value="1"/>
</dbReference>
<dbReference type="GO" id="GO:0043531">
    <property type="term" value="F:ADP binding"/>
    <property type="evidence" value="ECO:0007669"/>
    <property type="project" value="InterPro"/>
</dbReference>
<feature type="region of interest" description="Disordered" evidence="7">
    <location>
        <begin position="242"/>
        <end position="269"/>
    </location>
</feature>
<dbReference type="InterPro" id="IPR005158">
    <property type="entry name" value="BTAD"/>
</dbReference>
<sequence>MSHDGRPIAVTRPQRRAVLAYLLLHATRGVRINALIEAMWAGAEPATARTQIHAAVSGLRRGLRESGTGDLIESTPSGYLLRVAEDDLDLTAFTGRVHRAEQAEAGGRPEAAVALLREAMGLWRGQALADILAPFADAARTHLDEQRVAALEQLAELELSLGRGVDLVPDLLLFSETHPTRERLVALLMLALYRDGRQVDALDLYARTKTLLAAEQGVDPGPRLTERYLAILRAEPALDAPAAAPPVRPAVERPSREPETVPAELPRGVPDFTGRLEHLRALDLLAAQDNQPAAVVAALSGSGGVGKTALAVHWGHRASARFPDGQLFVDLHGHSPSRPLRPVDALARFLRGLGVPQERIPAEAEEASAQFRSLVAGRRVLVLLDNASDAEQVRPLLPATPGSMALVTSRERLIGLTALDGARQVGLDVLDPADAVRLLGGIVGPHRVEAEPEAARDIAELCACLPLALRVFGATIASEPELSLADQRDRLRESDRMALLRIDGDERSGVRASFELSYAVLKPESRRLFRLLGVCPGHDVGVEAAAALADLDATKVRRLLDVLVAARLVDRHPGDRFTSHDLLREYAAELAGEEESPESRGQALARLSDWYLRRCAEAADQLYPNTLRLPAPPARGVVAAFVDAAAARRWLDTELPGMVAVIGHAARHGPGELAWRLADVLHGYFRIRPGTVEWARTVELGMAAATEAGDAAASAAMRLSAGALRVRLDRESDARAQFEQAAVDARRAGWGAAEVAAMLSLGQSYSGAGDLRTAAGYYQRAATLNETVGWSQGAGFILNSLGVIYRDLGDLDRALSCCLDVLRVFRELGRGRQLGVSLANLGMVRHQLGALDLAMADFAAAEAAFDRSGDRLRGAWLLPHVALAELDLGRREQARDRARRGLDLAREIEEPGFESLALHALGSVCLRADRPEEAAGHFGGALDLATRVGFLVARMDAMLGLAAADAARGEEAAALDGLRRLLAMTAESGHLLHEGQARTILAGIHLREDRERAAEEAERALRIHRGTGHRLGAARTLVILGHASAAEPQRAAEAWREARDLFAAAGSPEADDVARLLTVPTNRTERNR</sequence>
<reference evidence="9 10" key="1">
    <citation type="submission" date="2019-09" db="EMBL/GenBank/DDBJ databases">
        <title>Goodfellowia gen. nov., a new genus of the Pseudonocardineae related to Actinoalloteichus, containing Goodfellowia coeruleoviolacea gen. nov., comb. nov. gen. nov., comb. nov.</title>
        <authorList>
            <person name="Labeda D."/>
        </authorList>
    </citation>
    <scope>NUCLEOTIDE SEQUENCE [LARGE SCALE GENOMIC DNA]</scope>
    <source>
        <strain evidence="9 10">AN110305</strain>
    </source>
</reference>
<dbReference type="PANTHER" id="PTHR35807">
    <property type="entry name" value="TRANSCRIPTIONAL REGULATOR REDD-RELATED"/>
    <property type="match status" value="1"/>
</dbReference>
<dbReference type="GO" id="GO:0006355">
    <property type="term" value="P:regulation of DNA-templated transcription"/>
    <property type="evidence" value="ECO:0007669"/>
    <property type="project" value="InterPro"/>
</dbReference>
<keyword evidence="3 6" id="KW-0238">DNA-binding</keyword>
<dbReference type="PROSITE" id="PS50005">
    <property type="entry name" value="TPR"/>
    <property type="match status" value="1"/>
</dbReference>
<dbReference type="Pfam" id="PF13424">
    <property type="entry name" value="TPR_12"/>
    <property type="match status" value="1"/>
</dbReference>
<dbReference type="InterPro" id="IPR011990">
    <property type="entry name" value="TPR-like_helical_dom_sf"/>
</dbReference>
<evidence type="ECO:0000256" key="5">
    <source>
        <dbReference type="PROSITE-ProRule" id="PRU00339"/>
    </source>
</evidence>
<proteinExistence type="inferred from homology"/>
<feature type="repeat" description="TPR" evidence="5">
    <location>
        <begin position="755"/>
        <end position="788"/>
    </location>
</feature>
<dbReference type="PROSITE" id="PS51755">
    <property type="entry name" value="OMPR_PHOB"/>
    <property type="match status" value="1"/>
</dbReference>
<keyword evidence="10" id="KW-1185">Reference proteome</keyword>
<feature type="compositionally biased region" description="Basic and acidic residues" evidence="7">
    <location>
        <begin position="250"/>
        <end position="259"/>
    </location>
</feature>
<feature type="domain" description="OmpR/PhoB-type" evidence="8">
    <location>
        <begin position="1"/>
        <end position="83"/>
    </location>
</feature>
<dbReference type="SUPFAM" id="SSF48452">
    <property type="entry name" value="TPR-like"/>
    <property type="match status" value="3"/>
</dbReference>
<dbReference type="InterPro" id="IPR036388">
    <property type="entry name" value="WH-like_DNA-bd_sf"/>
</dbReference>
<dbReference type="PANTHER" id="PTHR35807:SF1">
    <property type="entry name" value="TRANSCRIPTIONAL REGULATOR REDD"/>
    <property type="match status" value="1"/>
</dbReference>
<dbReference type="OrthoDB" id="581105at2"/>
<reference evidence="9 10" key="2">
    <citation type="submission" date="2019-09" db="EMBL/GenBank/DDBJ databases">
        <authorList>
            <person name="Jin C."/>
        </authorList>
    </citation>
    <scope>NUCLEOTIDE SEQUENCE [LARGE SCALE GENOMIC DNA]</scope>
    <source>
        <strain evidence="9 10">AN110305</strain>
    </source>
</reference>
<feature type="DNA-binding region" description="OmpR/PhoB-type" evidence="6">
    <location>
        <begin position="1"/>
        <end position="83"/>
    </location>
</feature>
<dbReference type="GO" id="GO:0000160">
    <property type="term" value="P:phosphorelay signal transduction system"/>
    <property type="evidence" value="ECO:0007669"/>
    <property type="project" value="InterPro"/>
</dbReference>
<keyword evidence="4" id="KW-0804">Transcription</keyword>
<keyword evidence="2" id="KW-0805">Transcription regulation</keyword>
<evidence type="ECO:0000256" key="6">
    <source>
        <dbReference type="PROSITE-ProRule" id="PRU01091"/>
    </source>
</evidence>
<dbReference type="GO" id="GO:0003677">
    <property type="term" value="F:DNA binding"/>
    <property type="evidence" value="ECO:0007669"/>
    <property type="project" value="UniProtKB-UniRule"/>
</dbReference>
<dbReference type="Gene3D" id="1.25.40.10">
    <property type="entry name" value="Tetratricopeptide repeat domain"/>
    <property type="match status" value="3"/>
</dbReference>
<dbReference type="InterPro" id="IPR016032">
    <property type="entry name" value="Sig_transdc_resp-reg_C-effctor"/>
</dbReference>
<keyword evidence="5" id="KW-0802">TPR repeat</keyword>
<evidence type="ECO:0000313" key="9">
    <source>
        <dbReference type="EMBL" id="KAA2263384.1"/>
    </source>
</evidence>
<dbReference type="PRINTS" id="PR00364">
    <property type="entry name" value="DISEASERSIST"/>
</dbReference>
<dbReference type="AlphaFoldDB" id="A0A5B2XJQ1"/>
<dbReference type="RefSeq" id="WP_149849249.1">
    <property type="nucleotide sequence ID" value="NZ_VUOB01000017.1"/>
</dbReference>
<dbReference type="SUPFAM" id="SSF52540">
    <property type="entry name" value="P-loop containing nucleoside triphosphate hydrolases"/>
    <property type="match status" value="1"/>
</dbReference>
<dbReference type="InterPro" id="IPR001867">
    <property type="entry name" value="OmpR/PhoB-type_DNA-bd"/>
</dbReference>
<comment type="similarity">
    <text evidence="1">Belongs to the AfsR/DnrI/RedD regulatory family.</text>
</comment>
<accession>A0A5B2XJQ1</accession>
<dbReference type="Gene3D" id="1.10.10.10">
    <property type="entry name" value="Winged helix-like DNA-binding domain superfamily/Winged helix DNA-binding domain"/>
    <property type="match status" value="2"/>
</dbReference>
<dbReference type="Proteomes" id="UP000323454">
    <property type="component" value="Unassembled WGS sequence"/>
</dbReference>
<evidence type="ECO:0000256" key="2">
    <source>
        <dbReference type="ARBA" id="ARBA00023015"/>
    </source>
</evidence>
<dbReference type="InterPro" id="IPR019734">
    <property type="entry name" value="TPR_rpt"/>
</dbReference>
<dbReference type="SUPFAM" id="SSF46894">
    <property type="entry name" value="C-terminal effector domain of the bipartite response regulators"/>
    <property type="match status" value="1"/>
</dbReference>
<dbReference type="CDD" id="cd15831">
    <property type="entry name" value="BTAD"/>
    <property type="match status" value="1"/>
</dbReference>
<dbReference type="InterPro" id="IPR051677">
    <property type="entry name" value="AfsR-DnrI-RedD_regulator"/>
</dbReference>
<dbReference type="SMART" id="SM00028">
    <property type="entry name" value="TPR"/>
    <property type="match status" value="5"/>
</dbReference>
<gene>
    <name evidence="9" type="ORF">F0L68_10145</name>
</gene>